<evidence type="ECO:0000313" key="5">
    <source>
        <dbReference type="Proteomes" id="UP000539175"/>
    </source>
</evidence>
<proteinExistence type="inferred from homology"/>
<dbReference type="Pfam" id="PF03972">
    <property type="entry name" value="MmgE_PrpD_N"/>
    <property type="match status" value="1"/>
</dbReference>
<feature type="domain" description="MmgE/PrpD C-terminal" evidence="3">
    <location>
        <begin position="273"/>
        <end position="440"/>
    </location>
</feature>
<evidence type="ECO:0000259" key="3">
    <source>
        <dbReference type="Pfam" id="PF19305"/>
    </source>
</evidence>
<organism evidence="4 5">
    <name type="scientific">Nitrospirillum iridis</name>
    <dbReference type="NCBI Taxonomy" id="765888"/>
    <lineage>
        <taxon>Bacteria</taxon>
        <taxon>Pseudomonadati</taxon>
        <taxon>Pseudomonadota</taxon>
        <taxon>Alphaproteobacteria</taxon>
        <taxon>Rhodospirillales</taxon>
        <taxon>Azospirillaceae</taxon>
        <taxon>Nitrospirillum</taxon>
    </lineage>
</organism>
<evidence type="ECO:0000259" key="2">
    <source>
        <dbReference type="Pfam" id="PF03972"/>
    </source>
</evidence>
<dbReference type="InterPro" id="IPR045337">
    <property type="entry name" value="MmgE_PrpD_C"/>
</dbReference>
<evidence type="ECO:0000313" key="4">
    <source>
        <dbReference type="EMBL" id="MBB6253083.1"/>
    </source>
</evidence>
<dbReference type="RefSeq" id="WP_211106381.1">
    <property type="nucleotide sequence ID" value="NZ_JACIIZ010000010.1"/>
</dbReference>
<comment type="caution">
    <text evidence="4">The sequence shown here is derived from an EMBL/GenBank/DDBJ whole genome shotgun (WGS) entry which is preliminary data.</text>
</comment>
<reference evidence="4 5" key="1">
    <citation type="submission" date="2020-08" db="EMBL/GenBank/DDBJ databases">
        <title>Genomic Encyclopedia of Type Strains, Phase IV (KMG-IV): sequencing the most valuable type-strain genomes for metagenomic binning, comparative biology and taxonomic classification.</title>
        <authorList>
            <person name="Goeker M."/>
        </authorList>
    </citation>
    <scope>NUCLEOTIDE SEQUENCE [LARGE SCALE GENOMIC DNA]</scope>
    <source>
        <strain evidence="4 5">DSM 22198</strain>
    </source>
</reference>
<dbReference type="AlphaFoldDB" id="A0A7X0AZP1"/>
<accession>A0A7X0AZP1</accession>
<name>A0A7X0AZP1_9PROT</name>
<dbReference type="GO" id="GO:0016829">
    <property type="term" value="F:lyase activity"/>
    <property type="evidence" value="ECO:0007669"/>
    <property type="project" value="InterPro"/>
</dbReference>
<evidence type="ECO:0000256" key="1">
    <source>
        <dbReference type="ARBA" id="ARBA00006174"/>
    </source>
</evidence>
<comment type="similarity">
    <text evidence="1">Belongs to the PrpD family.</text>
</comment>
<dbReference type="PANTHER" id="PTHR16943">
    <property type="entry name" value="2-METHYLCITRATE DEHYDRATASE-RELATED"/>
    <property type="match status" value="1"/>
</dbReference>
<dbReference type="InterPro" id="IPR036148">
    <property type="entry name" value="MmgE/PrpD_sf"/>
</dbReference>
<protein>
    <submittedName>
        <fullName evidence="4">2-methylcitrate dehydratase PrpD</fullName>
    </submittedName>
</protein>
<dbReference type="SUPFAM" id="SSF103378">
    <property type="entry name" value="2-methylcitrate dehydratase PrpD"/>
    <property type="match status" value="1"/>
</dbReference>
<dbReference type="PANTHER" id="PTHR16943:SF8">
    <property type="entry name" value="2-METHYLCITRATE DEHYDRATASE"/>
    <property type="match status" value="1"/>
</dbReference>
<dbReference type="EMBL" id="JACIIZ010000010">
    <property type="protein sequence ID" value="MBB6253083.1"/>
    <property type="molecule type" value="Genomic_DNA"/>
</dbReference>
<dbReference type="Pfam" id="PF19305">
    <property type="entry name" value="MmgE_PrpD_C"/>
    <property type="match status" value="1"/>
</dbReference>
<dbReference type="InterPro" id="IPR045336">
    <property type="entry name" value="MmgE_PrpD_N"/>
</dbReference>
<dbReference type="InterPro" id="IPR005656">
    <property type="entry name" value="MmgE_PrpD"/>
</dbReference>
<dbReference type="Gene3D" id="3.30.1330.120">
    <property type="entry name" value="2-methylcitrate dehydratase PrpD"/>
    <property type="match status" value="1"/>
</dbReference>
<dbReference type="Proteomes" id="UP000539175">
    <property type="component" value="Unassembled WGS sequence"/>
</dbReference>
<sequence length="458" mass="47952">MPNAAELLIDHALALSWEQLPASTRTAAATFLHDSVVVGVAGRKAPFANEVLSATLAWGQAGGQEGGRGGHVLGRPDLRLPAPSAAFLNAFQIHSQEFDCVHEPAVVHPMATILSAVLAETDRSGPYDGENLLTALVAGVDVAAGLGVAATSPVKFFRPATAGIFGCVAALARLKGMSRRAALDAMGLALACASGTMQAHVEGKATLPLQIAGAARSAIQAIDLAVAGLPGPDGSIDGPFGYLTLFEDKHDIRRLIDGLAGPHRIEQVSWKPFPTGRAAHGAIVATQQLMHQHGMHALNLEKLVYRAPPLIARLVGRPIIPDMTPAYARLCFPYLGAVVLTRGTIDLADFTPERLRDPTIAQLAARISVESDGNPDPAAFVPARAAALLADGQVLSKDVTVQFGAPEWPLTRDEHMEKARRCLAFAGMESTHQRLADTCLTLANAEDAGGALWAALAG</sequence>
<gene>
    <name evidence="4" type="ORF">FHS74_003652</name>
</gene>
<feature type="domain" description="MmgE/PrpD N-terminal" evidence="2">
    <location>
        <begin position="10"/>
        <end position="253"/>
    </location>
</feature>
<dbReference type="Gene3D" id="1.10.4100.10">
    <property type="entry name" value="2-methylcitrate dehydratase PrpD"/>
    <property type="match status" value="1"/>
</dbReference>
<dbReference type="InterPro" id="IPR042188">
    <property type="entry name" value="MmgE/PrpD_sf_2"/>
</dbReference>
<keyword evidence="5" id="KW-1185">Reference proteome</keyword>
<dbReference type="InterPro" id="IPR042183">
    <property type="entry name" value="MmgE/PrpD_sf_1"/>
</dbReference>